<dbReference type="Proteomes" id="UP001150581">
    <property type="component" value="Unassembled WGS sequence"/>
</dbReference>
<keyword evidence="2" id="KW-1185">Reference proteome</keyword>
<evidence type="ECO:0000313" key="1">
    <source>
        <dbReference type="EMBL" id="KAJ1901719.1"/>
    </source>
</evidence>
<dbReference type="EMBL" id="JANBPG010000018">
    <property type="protein sequence ID" value="KAJ1901719.1"/>
    <property type="molecule type" value="Genomic_DNA"/>
</dbReference>
<reference evidence="1" key="1">
    <citation type="submission" date="2022-07" db="EMBL/GenBank/DDBJ databases">
        <title>Phylogenomic reconstructions and comparative analyses of Kickxellomycotina fungi.</title>
        <authorList>
            <person name="Reynolds N.K."/>
            <person name="Stajich J.E."/>
            <person name="Barry K."/>
            <person name="Grigoriev I.V."/>
            <person name="Crous P."/>
            <person name="Smith M.E."/>
        </authorList>
    </citation>
    <scope>NUCLEOTIDE SEQUENCE</scope>
    <source>
        <strain evidence="1">Benny 63K</strain>
    </source>
</reference>
<gene>
    <name evidence="1" type="ORF">LPJ66_000568</name>
</gene>
<comment type="caution">
    <text evidence="1">The sequence shown here is derived from an EMBL/GenBank/DDBJ whole genome shotgun (WGS) entry which is preliminary data.</text>
</comment>
<proteinExistence type="predicted"/>
<evidence type="ECO:0000313" key="2">
    <source>
        <dbReference type="Proteomes" id="UP001150581"/>
    </source>
</evidence>
<protein>
    <submittedName>
        <fullName evidence="1">Uncharacterized protein</fullName>
    </submittedName>
</protein>
<sequence>MRQNTGTGAATAAAPTTAWLANANSSINAISSENIDPVLEYLLSKQDEAVSGSQIVDTAKVFKALADMNRSPETRQILTSTSLAQVSCAILKRTEGDLIKRGSAADSERAERVFLLVQVLRCICNLSADNNAGRADILKHGGIESLANVLISVDEVWKQPLPVGQAAFGAVLNVSLDNEPCTSALIAAGALQPHLKALSPESAVSSDSYQVWSLVSMSLDNMCENANAVPQFEKHADFAQTILRSLARLSRLLLDSGADEMDSVRRAMKGAQRTLLWILCEALEKSPALPKQLCQPESVLAFFDILEFYLVNGAAAAEASDTDSEEGGCDEGCSSAVAPVFPPNKPMPQVSNRYADAVTQVIVAISGDDNALALLFDSQSLMNRLLSILSTDRGSAQDTRSQRLDGMAAAASLCLGNLARTDEHCTRLVAEHPALVRTLIHEWFAPRTTNVRTRHAASGVLKNLCLPLVNKQHMVDFGVVPVAFANIDTMVIPIQANSISILRHLLNGPPAASIILNMFEPVDNGKGAMVIALADLLKVVKQTDIDAIRCEGTRLVSAIAKKIYLGVNSSDEAAQQMVDRAQEILQAESYDLVTPLVKLVMLDGQRHPLLQQESLVALTVLASTSRDKSRHVQDIVRMLSSAVSLPMATPAKSADEEEEGEEKAEEEDVGAKKKQLPLRSFSEILKSIVKQEGAVWPQAMMQAKSLLKSLQCQLEDTMASDSNDAGFDADGLYVLRTELLPLGN</sequence>
<name>A0ACC1IVN6_9FUNG</name>
<accession>A0ACC1IVN6</accession>
<organism evidence="1 2">
    <name type="scientific">Kickxella alabastrina</name>
    <dbReference type="NCBI Taxonomy" id="61397"/>
    <lineage>
        <taxon>Eukaryota</taxon>
        <taxon>Fungi</taxon>
        <taxon>Fungi incertae sedis</taxon>
        <taxon>Zoopagomycota</taxon>
        <taxon>Kickxellomycotina</taxon>
        <taxon>Kickxellomycetes</taxon>
        <taxon>Kickxellales</taxon>
        <taxon>Kickxellaceae</taxon>
        <taxon>Kickxella</taxon>
    </lineage>
</organism>